<dbReference type="Pfam" id="PF01177">
    <property type="entry name" value="Asp_Glu_race"/>
    <property type="match status" value="1"/>
</dbReference>
<sequence length="220" mass="22460">MTPGPILVVNPNSSQSVTDGLSAALERFRVPGGPAIECLTIPESPPGIMTQRDVDEAGLRVAALAESRPDASALVIACYSDPGIDVTRSVARMPVYGIQECGALTAMARADRFGVIAIAEGSIPRHIRYLRRMGVEHRLAGELALGGVTVAESGHGAETLARLIGVGERLKALGAGAVVLGCAGMANHRAAAEEALGVPVIDPTQAAVAMALGAILARAA</sequence>
<evidence type="ECO:0000313" key="3">
    <source>
        <dbReference type="Proteomes" id="UP000305888"/>
    </source>
</evidence>
<dbReference type="KEGG" id="ppru:FDP22_04870"/>
<comment type="similarity">
    <text evidence="1">Belongs to the HyuE racemase family.</text>
</comment>
<dbReference type="InterPro" id="IPR015942">
    <property type="entry name" value="Asp/Glu/hydantoin_racemase"/>
</dbReference>
<protein>
    <submittedName>
        <fullName evidence="2">Asp/Glu racemase</fullName>
    </submittedName>
</protein>
<name>A0A5B8FIB9_9RHOB</name>
<dbReference type="InterPro" id="IPR053714">
    <property type="entry name" value="Iso_Racemase_Enz_sf"/>
</dbReference>
<gene>
    <name evidence="2" type="ORF">FDP22_04870</name>
</gene>
<dbReference type="GO" id="GO:0047661">
    <property type="term" value="F:amino-acid racemase activity"/>
    <property type="evidence" value="ECO:0007669"/>
    <property type="project" value="InterPro"/>
</dbReference>
<dbReference type="InterPro" id="IPR052186">
    <property type="entry name" value="Hydantoin_racemase-like"/>
</dbReference>
<dbReference type="EMBL" id="CP040818">
    <property type="protein sequence ID" value="QDL93591.1"/>
    <property type="molecule type" value="Genomic_DNA"/>
</dbReference>
<dbReference type="OrthoDB" id="9791723at2"/>
<evidence type="ECO:0000256" key="1">
    <source>
        <dbReference type="ARBA" id="ARBA00038414"/>
    </source>
</evidence>
<keyword evidence="3" id="KW-1185">Reference proteome</keyword>
<dbReference type="PANTHER" id="PTHR28047:SF5">
    <property type="entry name" value="PROTEIN DCG1"/>
    <property type="match status" value="1"/>
</dbReference>
<dbReference type="PANTHER" id="PTHR28047">
    <property type="entry name" value="PROTEIN DCG1"/>
    <property type="match status" value="1"/>
</dbReference>
<dbReference type="AlphaFoldDB" id="A0A5B8FIB9"/>
<organism evidence="2 3">
    <name type="scientific">Paroceanicella profunda</name>
    <dbReference type="NCBI Taxonomy" id="2579971"/>
    <lineage>
        <taxon>Bacteria</taxon>
        <taxon>Pseudomonadati</taxon>
        <taxon>Pseudomonadota</taxon>
        <taxon>Alphaproteobacteria</taxon>
        <taxon>Rhodobacterales</taxon>
        <taxon>Paracoccaceae</taxon>
        <taxon>Paroceanicella</taxon>
    </lineage>
</organism>
<dbReference type="Proteomes" id="UP000305888">
    <property type="component" value="Chromosome"/>
</dbReference>
<reference evidence="2 3" key="1">
    <citation type="submission" date="2019-06" db="EMBL/GenBank/DDBJ databases">
        <title>Genome sequence of Rhodobacteraceae bacterium D4M1.</title>
        <authorList>
            <person name="Cao J."/>
        </authorList>
    </citation>
    <scope>NUCLEOTIDE SEQUENCE [LARGE SCALE GENOMIC DNA]</scope>
    <source>
        <strain evidence="2 3">D4M1</strain>
    </source>
</reference>
<dbReference type="Gene3D" id="3.40.50.12500">
    <property type="match status" value="1"/>
</dbReference>
<proteinExistence type="inferred from homology"/>
<accession>A0A5B8FIB9</accession>
<evidence type="ECO:0000313" key="2">
    <source>
        <dbReference type="EMBL" id="QDL93591.1"/>
    </source>
</evidence>